<organism evidence="1 2">
    <name type="scientific">Botryotinia convoluta</name>
    <dbReference type="NCBI Taxonomy" id="54673"/>
    <lineage>
        <taxon>Eukaryota</taxon>
        <taxon>Fungi</taxon>
        <taxon>Dikarya</taxon>
        <taxon>Ascomycota</taxon>
        <taxon>Pezizomycotina</taxon>
        <taxon>Leotiomycetes</taxon>
        <taxon>Helotiales</taxon>
        <taxon>Sclerotiniaceae</taxon>
        <taxon>Botryotinia</taxon>
    </lineage>
</organism>
<dbReference type="OrthoDB" id="3521584at2759"/>
<sequence>MTTTLLTTYACGHEECSATRIGEEQEPGLMAIIRRMSCKNQSGAVIAESALLCTICREKPHPEPLRSHPKTLPPATNPDRLLYRRCPPSLEAIEMILESNGLKL</sequence>
<comment type="caution">
    <text evidence="1">The sequence shown here is derived from an EMBL/GenBank/DDBJ whole genome shotgun (WGS) entry which is preliminary data.</text>
</comment>
<proteinExistence type="predicted"/>
<dbReference type="EMBL" id="PQXN01000064">
    <property type="protein sequence ID" value="TGO57590.1"/>
    <property type="molecule type" value="Genomic_DNA"/>
</dbReference>
<evidence type="ECO:0000313" key="1">
    <source>
        <dbReference type="EMBL" id="TGO57590.1"/>
    </source>
</evidence>
<gene>
    <name evidence="1" type="ORF">BCON_0064g00270</name>
</gene>
<dbReference type="AlphaFoldDB" id="A0A4Z1IEU6"/>
<accession>A0A4Z1IEU6</accession>
<name>A0A4Z1IEU6_9HELO</name>
<protein>
    <submittedName>
        <fullName evidence="1">Uncharacterized protein</fullName>
    </submittedName>
</protein>
<reference evidence="1 2" key="1">
    <citation type="submission" date="2017-12" db="EMBL/GenBank/DDBJ databases">
        <title>Comparative genomics of Botrytis spp.</title>
        <authorList>
            <person name="Valero-Jimenez C.A."/>
            <person name="Tapia P."/>
            <person name="Veloso J."/>
            <person name="Silva-Moreno E."/>
            <person name="Staats M."/>
            <person name="Valdes J.H."/>
            <person name="Van Kan J.A.L."/>
        </authorList>
    </citation>
    <scope>NUCLEOTIDE SEQUENCE [LARGE SCALE GENOMIC DNA]</scope>
    <source>
        <strain evidence="1 2">MUCL11595</strain>
    </source>
</reference>
<dbReference type="Proteomes" id="UP000297527">
    <property type="component" value="Unassembled WGS sequence"/>
</dbReference>
<keyword evidence="2" id="KW-1185">Reference proteome</keyword>
<evidence type="ECO:0000313" key="2">
    <source>
        <dbReference type="Proteomes" id="UP000297527"/>
    </source>
</evidence>